<dbReference type="GO" id="GO:0004180">
    <property type="term" value="F:carboxypeptidase activity"/>
    <property type="evidence" value="ECO:0007669"/>
    <property type="project" value="UniProtKB-KW"/>
</dbReference>
<evidence type="ECO:0000256" key="11">
    <source>
        <dbReference type="PIRSR" id="PIRSR601548-8"/>
    </source>
</evidence>
<evidence type="ECO:0000256" key="7">
    <source>
        <dbReference type="PIRSR" id="PIRSR601548-11"/>
    </source>
</evidence>
<dbReference type="InterPro" id="IPR001548">
    <property type="entry name" value="Peptidase_M2"/>
</dbReference>
<feature type="active site" description="Proton acceptor 2" evidence="7">
    <location>
        <position position="384"/>
    </location>
</feature>
<dbReference type="PROSITE" id="PS52011">
    <property type="entry name" value="PEPTIDASE_M2"/>
    <property type="match status" value="1"/>
</dbReference>
<reference evidence="15 16" key="1">
    <citation type="journal article" date="2024" name="BMC Genomics">
        <title>De novo assembly and annotation of Popillia japonica's genome with initial clues to its potential as an invasive pest.</title>
        <authorList>
            <person name="Cucini C."/>
            <person name="Boschi S."/>
            <person name="Funari R."/>
            <person name="Cardaioli E."/>
            <person name="Iannotti N."/>
            <person name="Marturano G."/>
            <person name="Paoli F."/>
            <person name="Bruttini M."/>
            <person name="Carapelli A."/>
            <person name="Frati F."/>
            <person name="Nardi F."/>
        </authorList>
    </citation>
    <scope>NUCLEOTIDE SEQUENCE [LARGE SCALE GENOMIC DNA]</scope>
    <source>
        <strain evidence="15">DMR45628</strain>
    </source>
</reference>
<keyword evidence="2 14" id="KW-0732">Signal</keyword>
<feature type="glycosylation site" description="N-linked (GlcNAc...) asparagine; partial" evidence="6">
    <location>
        <position position="151"/>
    </location>
</feature>
<dbReference type="PRINTS" id="PR00791">
    <property type="entry name" value="PEPDIPTASEA"/>
</dbReference>
<dbReference type="SUPFAM" id="SSF55486">
    <property type="entry name" value="Metalloproteases ('zincins'), catalytic domain"/>
    <property type="match status" value="1"/>
</dbReference>
<dbReference type="Pfam" id="PF01401">
    <property type="entry name" value="Peptidase_M2"/>
    <property type="match status" value="1"/>
</dbReference>
<feature type="binding site" evidence="11">
    <location>
        <position position="411"/>
    </location>
    <ligand>
        <name>Zn(2+)</name>
        <dbReference type="ChEBI" id="CHEBI:29105"/>
        <label>2</label>
        <note>catalytic</note>
    </ligand>
</feature>
<organism evidence="15 16">
    <name type="scientific">Popillia japonica</name>
    <name type="common">Japanese beetle</name>
    <dbReference type="NCBI Taxonomy" id="7064"/>
    <lineage>
        <taxon>Eukaryota</taxon>
        <taxon>Metazoa</taxon>
        <taxon>Ecdysozoa</taxon>
        <taxon>Arthropoda</taxon>
        <taxon>Hexapoda</taxon>
        <taxon>Insecta</taxon>
        <taxon>Pterygota</taxon>
        <taxon>Neoptera</taxon>
        <taxon>Endopterygota</taxon>
        <taxon>Coleoptera</taxon>
        <taxon>Polyphaga</taxon>
        <taxon>Scarabaeiformia</taxon>
        <taxon>Scarabaeidae</taxon>
        <taxon>Rutelinae</taxon>
        <taxon>Popillia</taxon>
    </lineage>
</organism>
<feature type="binding site" evidence="11">
    <location>
        <position position="383"/>
    </location>
    <ligand>
        <name>Zn(2+)</name>
        <dbReference type="ChEBI" id="CHEBI:29105"/>
        <label>2</label>
        <note>catalytic</note>
    </ligand>
</feature>
<name>A0AAW1K1D6_POPJA</name>
<keyword evidence="4 6" id="KW-0325">Glycoprotein</keyword>
<keyword evidence="16" id="KW-1185">Reference proteome</keyword>
<feature type="binding site" evidence="9">
    <location>
        <position position="383"/>
    </location>
    <ligand>
        <name>Zn(2+)</name>
        <dbReference type="ChEBI" id="CHEBI:29105"/>
        <label>1</label>
        <note>catalytic</note>
    </ligand>
</feature>
<dbReference type="GO" id="GO:0046872">
    <property type="term" value="F:metal ion binding"/>
    <property type="evidence" value="ECO:0007669"/>
    <property type="project" value="UniProtKB-KW"/>
</dbReference>
<evidence type="ECO:0000313" key="16">
    <source>
        <dbReference type="Proteomes" id="UP001458880"/>
    </source>
</evidence>
<evidence type="ECO:0000256" key="12">
    <source>
        <dbReference type="PROSITE-ProRule" id="PRU01355"/>
    </source>
</evidence>
<evidence type="ECO:0000256" key="13">
    <source>
        <dbReference type="RuleBase" id="RU361144"/>
    </source>
</evidence>
<dbReference type="PANTHER" id="PTHR10514">
    <property type="entry name" value="ANGIOTENSIN-CONVERTING ENZYME"/>
    <property type="match status" value="1"/>
</dbReference>
<feature type="active site" description="Proton donor 1" evidence="5">
    <location>
        <position position="511"/>
    </location>
</feature>
<feature type="signal peptide" evidence="14">
    <location>
        <begin position="1"/>
        <end position="23"/>
    </location>
</feature>
<dbReference type="PANTHER" id="PTHR10514:SF45">
    <property type="entry name" value="ANGIOTENSIN-CONVERTING ENZYME"/>
    <property type="match status" value="1"/>
</dbReference>
<comment type="similarity">
    <text evidence="1 12 13">Belongs to the peptidase M2 family.</text>
</comment>
<feature type="active site" description="Proton acceptor 1" evidence="5">
    <location>
        <position position="384"/>
    </location>
</feature>
<feature type="active site" description="Proton donor 2" evidence="7">
    <location>
        <position position="511"/>
    </location>
</feature>
<dbReference type="Proteomes" id="UP001458880">
    <property type="component" value="Unassembled WGS sequence"/>
</dbReference>
<evidence type="ECO:0000256" key="8">
    <source>
        <dbReference type="PIRSR" id="PIRSR601548-2"/>
    </source>
</evidence>
<proteinExistence type="inferred from homology"/>
<keyword evidence="13" id="KW-0121">Carboxypeptidase</keyword>
<comment type="caution">
    <text evidence="15">The sequence shown here is derived from an EMBL/GenBank/DDBJ whole genome shotgun (WGS) entry which is preliminary data.</text>
</comment>
<evidence type="ECO:0000256" key="1">
    <source>
        <dbReference type="ARBA" id="ARBA00008139"/>
    </source>
</evidence>
<feature type="binding site" evidence="9">
    <location>
        <position position="387"/>
    </location>
    <ligand>
        <name>Zn(2+)</name>
        <dbReference type="ChEBI" id="CHEBI:29105"/>
        <label>1</label>
        <note>catalytic</note>
    </ligand>
</feature>
<evidence type="ECO:0000256" key="4">
    <source>
        <dbReference type="ARBA" id="ARBA00023180"/>
    </source>
</evidence>
<keyword evidence="3 10" id="KW-1015">Disulfide bond</keyword>
<keyword evidence="13" id="KW-0482">Metalloprotease</keyword>
<evidence type="ECO:0000256" key="14">
    <source>
        <dbReference type="SAM" id="SignalP"/>
    </source>
</evidence>
<feature type="glycosylation site" description="N-linked (GlcNAc...) asparagine" evidence="6">
    <location>
        <position position="68"/>
    </location>
</feature>
<keyword evidence="9 13" id="KW-0479">Metal-binding</keyword>
<feature type="disulfide bond" evidence="10">
    <location>
        <begin position="148"/>
        <end position="158"/>
    </location>
</feature>
<feature type="binding site" evidence="8">
    <location>
        <position position="225"/>
    </location>
    <ligand>
        <name>chloride</name>
        <dbReference type="ChEBI" id="CHEBI:17996"/>
        <label>1</label>
    </ligand>
</feature>
<feature type="disulfide bond" evidence="10 12">
    <location>
        <begin position="352"/>
        <end position="370"/>
    </location>
</feature>
<keyword evidence="13" id="KW-0645">Protease</keyword>
<feature type="binding site" evidence="9">
    <location>
        <position position="411"/>
    </location>
    <ligand>
        <name>Zn(2+)</name>
        <dbReference type="ChEBI" id="CHEBI:29105"/>
        <label>1</label>
        <note>catalytic</note>
    </ligand>
</feature>
<sequence length="656" mass="76924">MPFQYWTVTPLLMLFLNSGRAFAMSDARIVQGPNKNLGEALTFLREYDTGASNICLKVSSAQWNYATNMTDVNKRKMIEQQMLKAKFEKISWKKAALFDWPKISDPLLKRQLKLLITRGRASLPDEKFNEIHHLISEMKDMYLHVRICAFNNYDTNYCDLVLDPDVHRIMEHSRNSDELLHIWREWHDKTGPPMKNKFMRYIQIANQASRMTGFVDAGEQMRYIYEERDFEHEIATTWRAIEPLYKELFTYVRRRLYIKYGPDVVRPDGPIPAHILGNIWAQEWSKISDIVIPYSTEKQLDVTDELLRQGFTPLRMFQMAEEFYTSLGLKPLSPEFWRNSLFEKPKNRKVQCTASAWDFCNKIDYRLKQCTEVTMNDLITIHHEMAHIQYYLQYSEQPYLYRDGANPGFHEGLANAMVLSVYNPVHLHRVGLFNNNTDTYELNMNFLMIMALRKVAYAPFALLVDQWRYNVFKNGVRTMNFNWWELRLLYQGIVPPIARNEGHLDAVAKRHIPADLPYMKYYVALLLEFQIFDALCGAMGHTAQLHTCDIYRSREAGRILTDIMQAGESKHWKDVLRMLRTKTNGLSAEPLLKYFQPLLSWLKVQNRDEAFIGWNAKVEDTALFQPLFSKISGCARNVFNTFPCVVIAIHLVVNYL</sequence>
<accession>A0AAW1K1D6</accession>
<evidence type="ECO:0000256" key="10">
    <source>
        <dbReference type="PIRSR" id="PIRSR601548-4"/>
    </source>
</evidence>
<evidence type="ECO:0000256" key="6">
    <source>
        <dbReference type="PIRSR" id="PIRSR601548-10"/>
    </source>
</evidence>
<comment type="caution">
    <text evidence="12">Lacks conserved residue(s) required for the propagation of feature annotation.</text>
</comment>
<evidence type="ECO:0000256" key="9">
    <source>
        <dbReference type="PIRSR" id="PIRSR601548-3"/>
    </source>
</evidence>
<dbReference type="GO" id="GO:0008237">
    <property type="term" value="F:metallopeptidase activity"/>
    <property type="evidence" value="ECO:0007669"/>
    <property type="project" value="UniProtKB-KW"/>
</dbReference>
<dbReference type="GO" id="GO:0005886">
    <property type="term" value="C:plasma membrane"/>
    <property type="evidence" value="ECO:0007669"/>
    <property type="project" value="TreeGrafter"/>
</dbReference>
<evidence type="ECO:0000313" key="15">
    <source>
        <dbReference type="EMBL" id="KAK9710812.1"/>
    </source>
</evidence>
<dbReference type="EC" id="3.4.-.-" evidence="13"/>
<dbReference type="GO" id="GO:0008241">
    <property type="term" value="F:peptidyl-dipeptidase activity"/>
    <property type="evidence" value="ECO:0007669"/>
    <property type="project" value="InterPro"/>
</dbReference>
<feature type="disulfide bond" evidence="10">
    <location>
        <begin position="536"/>
        <end position="548"/>
    </location>
</feature>
<protein>
    <recommendedName>
        <fullName evidence="13">Angiotensin-converting enzyme</fullName>
        <ecNumber evidence="13">3.4.-.-</ecNumber>
    </recommendedName>
</protein>
<evidence type="ECO:0000256" key="2">
    <source>
        <dbReference type="ARBA" id="ARBA00022729"/>
    </source>
</evidence>
<dbReference type="GO" id="GO:0006508">
    <property type="term" value="P:proteolysis"/>
    <property type="evidence" value="ECO:0007669"/>
    <property type="project" value="UniProtKB-KW"/>
</dbReference>
<dbReference type="CDD" id="cd06461">
    <property type="entry name" value="M2_ACE"/>
    <property type="match status" value="1"/>
</dbReference>
<gene>
    <name evidence="15" type="ORF">QE152_g25806</name>
</gene>
<evidence type="ECO:0000256" key="5">
    <source>
        <dbReference type="PIRSR" id="PIRSR601548-1"/>
    </source>
</evidence>
<comment type="cofactor">
    <cofactor evidence="13">
        <name>Zn(2+)</name>
        <dbReference type="ChEBI" id="CHEBI:29105"/>
    </cofactor>
    <text evidence="13">Binds 1 zinc ion per subunit.</text>
</comment>
<feature type="binding site" evidence="11">
    <location>
        <position position="387"/>
    </location>
    <ligand>
        <name>Zn(2+)</name>
        <dbReference type="ChEBI" id="CHEBI:29105"/>
        <label>2</label>
        <note>catalytic</note>
    </ligand>
</feature>
<keyword evidence="13" id="KW-0378">Hydrolase</keyword>
<dbReference type="AlphaFoldDB" id="A0AAW1K1D6"/>
<keyword evidence="9 13" id="KW-0862">Zinc</keyword>
<evidence type="ECO:0000256" key="3">
    <source>
        <dbReference type="ARBA" id="ARBA00023157"/>
    </source>
</evidence>
<dbReference type="EMBL" id="JASPKY010000288">
    <property type="protein sequence ID" value="KAK9710812.1"/>
    <property type="molecule type" value="Genomic_DNA"/>
</dbReference>
<feature type="chain" id="PRO_5043631991" description="Angiotensin-converting enzyme" evidence="14">
    <location>
        <begin position="24"/>
        <end position="656"/>
    </location>
</feature>
<feature type="glycosylation site" description="N-linked (GlcNAc...) asparagine; partial" evidence="6">
    <location>
        <position position="584"/>
    </location>
</feature>